<dbReference type="AlphaFoldDB" id="A0A6C0IP36"/>
<proteinExistence type="predicted"/>
<evidence type="ECO:0000313" key="1">
    <source>
        <dbReference type="EMBL" id="QHT94255.1"/>
    </source>
</evidence>
<evidence type="ECO:0008006" key="2">
    <source>
        <dbReference type="Google" id="ProtNLM"/>
    </source>
</evidence>
<protein>
    <recommendedName>
        <fullName evidence="2">Glycosyl transferase family 1 domain-containing protein</fullName>
    </recommendedName>
</protein>
<sequence>MNIAFWDNQLCERGTSVSLYDYAHYNEKILGNTSYIFYNKNNSENKEPIIEKFKQRFIVHGVNSFNEVDFYLIKYKVSHIYVIKFGKNDSNKSSVAKTCNHCVFDASEPHGDVYAAVSKCVKGYTDSIPIVSHMIDLPNHTLNMREELSIPADAIVFGGYGGANSFDIKYVHEVIYDVAKENKHMYFLFANFNRFCPELPNIIHLPMITSMDKKTAFINTCDAQIWGCSLGETFGIAIGEFSMKNKPIIASKVGTLNHALILKEKGLWYQCPEELRDIFVTFYPKESKTKELNAYTEYTPEKVMRQFNEVFLQ</sequence>
<dbReference type="EMBL" id="MN740217">
    <property type="protein sequence ID" value="QHT94255.1"/>
    <property type="molecule type" value="Genomic_DNA"/>
</dbReference>
<organism evidence="1">
    <name type="scientific">viral metagenome</name>
    <dbReference type="NCBI Taxonomy" id="1070528"/>
    <lineage>
        <taxon>unclassified sequences</taxon>
        <taxon>metagenomes</taxon>
        <taxon>organismal metagenomes</taxon>
    </lineage>
</organism>
<accession>A0A6C0IP36</accession>
<reference evidence="1" key="1">
    <citation type="journal article" date="2020" name="Nature">
        <title>Giant virus diversity and host interactions through global metagenomics.</title>
        <authorList>
            <person name="Schulz F."/>
            <person name="Roux S."/>
            <person name="Paez-Espino D."/>
            <person name="Jungbluth S."/>
            <person name="Walsh D.A."/>
            <person name="Denef V.J."/>
            <person name="McMahon K.D."/>
            <person name="Konstantinidis K.T."/>
            <person name="Eloe-Fadrosh E.A."/>
            <person name="Kyrpides N.C."/>
            <person name="Woyke T."/>
        </authorList>
    </citation>
    <scope>NUCLEOTIDE SEQUENCE</scope>
    <source>
        <strain evidence="1">GVMAG-M-3300024258-28</strain>
    </source>
</reference>
<name>A0A6C0IP36_9ZZZZ</name>
<dbReference type="SUPFAM" id="SSF53756">
    <property type="entry name" value="UDP-Glycosyltransferase/glycogen phosphorylase"/>
    <property type="match status" value="1"/>
</dbReference>